<dbReference type="PROSITE" id="PS51257">
    <property type="entry name" value="PROKAR_LIPOPROTEIN"/>
    <property type="match status" value="1"/>
</dbReference>
<accession>A0A9X2KQ80</accession>
<reference evidence="1" key="1">
    <citation type="submission" date="2022-05" db="EMBL/GenBank/DDBJ databases">
        <title>Sphingomonas sp. strain RP10 Genome sequencing and assembly.</title>
        <authorList>
            <person name="Kim I."/>
        </authorList>
    </citation>
    <scope>NUCLEOTIDE SEQUENCE</scope>
    <source>
        <strain evidence="1">RP10</strain>
    </source>
</reference>
<dbReference type="AlphaFoldDB" id="A0A9X2KQ80"/>
<name>A0A9X2KQ80_9SPHN</name>
<dbReference type="EMBL" id="JAMLDY010000007">
    <property type="protein sequence ID" value="MCP3734652.1"/>
    <property type="molecule type" value="Genomic_DNA"/>
</dbReference>
<proteinExistence type="predicted"/>
<organism evidence="1 2">
    <name type="scientific">Sphingomonas liriopis</name>
    <dbReference type="NCBI Taxonomy" id="2949094"/>
    <lineage>
        <taxon>Bacteria</taxon>
        <taxon>Pseudomonadati</taxon>
        <taxon>Pseudomonadota</taxon>
        <taxon>Alphaproteobacteria</taxon>
        <taxon>Sphingomonadales</taxon>
        <taxon>Sphingomonadaceae</taxon>
        <taxon>Sphingomonas</taxon>
    </lineage>
</organism>
<evidence type="ECO:0000313" key="2">
    <source>
        <dbReference type="Proteomes" id="UP001139486"/>
    </source>
</evidence>
<dbReference type="Proteomes" id="UP001139486">
    <property type="component" value="Unassembled WGS sequence"/>
</dbReference>
<evidence type="ECO:0008006" key="3">
    <source>
        <dbReference type="Google" id="ProtNLM"/>
    </source>
</evidence>
<sequence>MRHAWMAVLLAATLAGCGGNDGRSGDATATADGWDERDACKTLPKERVATLLRGTVIKAELAAVQDDRDYDTFSQCSYTFDDGRIAVVGTGHLVSKDPLADQVEKQRAQANAAIGPTTPLAGVGKAALYAPNMNMLWAFLGDGRYLQINLAQIVPGQDKMPADTLKAQVIALARALGA</sequence>
<dbReference type="RefSeq" id="WP_254288654.1">
    <property type="nucleotide sequence ID" value="NZ_JAMLDY010000007.1"/>
</dbReference>
<gene>
    <name evidence="1" type="ORF">M9979_07180</name>
</gene>
<protein>
    <recommendedName>
        <fullName evidence="3">DUF3558 domain-containing protein</fullName>
    </recommendedName>
</protein>
<comment type="caution">
    <text evidence="1">The sequence shown here is derived from an EMBL/GenBank/DDBJ whole genome shotgun (WGS) entry which is preliminary data.</text>
</comment>
<evidence type="ECO:0000313" key="1">
    <source>
        <dbReference type="EMBL" id="MCP3734652.1"/>
    </source>
</evidence>
<keyword evidence="2" id="KW-1185">Reference proteome</keyword>